<dbReference type="RefSeq" id="WP_189828581.1">
    <property type="nucleotide sequence ID" value="NZ_BMVC01000035.1"/>
</dbReference>
<name>A0A918X9I1_9ACTN</name>
<evidence type="ECO:0000256" key="1">
    <source>
        <dbReference type="SAM" id="SignalP"/>
    </source>
</evidence>
<accession>A0A918X9I1</accession>
<comment type="caution">
    <text evidence="2">The sequence shown here is derived from an EMBL/GenBank/DDBJ whole genome shotgun (WGS) entry which is preliminary data.</text>
</comment>
<reference evidence="2" key="2">
    <citation type="submission" date="2020-09" db="EMBL/GenBank/DDBJ databases">
        <authorList>
            <person name="Sun Q."/>
            <person name="Ohkuma M."/>
        </authorList>
    </citation>
    <scope>NUCLEOTIDE SEQUENCE</scope>
    <source>
        <strain evidence="2">JCM 4637</strain>
    </source>
</reference>
<protein>
    <recommendedName>
        <fullName evidence="4">Secreted protein</fullName>
    </recommendedName>
</protein>
<proteinExistence type="predicted"/>
<gene>
    <name evidence="2" type="ORF">GCM10010334_83570</name>
</gene>
<evidence type="ECO:0000313" key="3">
    <source>
        <dbReference type="Proteomes" id="UP000638353"/>
    </source>
</evidence>
<dbReference type="Proteomes" id="UP000638353">
    <property type="component" value="Unassembled WGS sequence"/>
</dbReference>
<reference evidence="2" key="1">
    <citation type="journal article" date="2014" name="Int. J. Syst. Evol. Microbiol.">
        <title>Complete genome sequence of Corynebacterium casei LMG S-19264T (=DSM 44701T), isolated from a smear-ripened cheese.</title>
        <authorList>
            <consortium name="US DOE Joint Genome Institute (JGI-PGF)"/>
            <person name="Walter F."/>
            <person name="Albersmeier A."/>
            <person name="Kalinowski J."/>
            <person name="Ruckert C."/>
        </authorList>
    </citation>
    <scope>NUCLEOTIDE SEQUENCE</scope>
    <source>
        <strain evidence="2">JCM 4637</strain>
    </source>
</reference>
<organism evidence="2 3">
    <name type="scientific">Streptomyces finlayi</name>
    <dbReference type="NCBI Taxonomy" id="67296"/>
    <lineage>
        <taxon>Bacteria</taxon>
        <taxon>Bacillati</taxon>
        <taxon>Actinomycetota</taxon>
        <taxon>Actinomycetes</taxon>
        <taxon>Kitasatosporales</taxon>
        <taxon>Streptomycetaceae</taxon>
        <taxon>Streptomyces</taxon>
    </lineage>
</organism>
<sequence length="160" mass="17323">MRYRRTITATAVIAAVLLATGAESGGCGAKDDGKGLAPPKVEGAPRGTLCTFYTTGVRVERKQLIGTVTSVCRKSPLVHKVTVIMDRKSTNGGWKAVAEQNFDKAPAANKTKTMNLKVPCRAGVYRLRHTETVQGLDDKTPQFAKITDQREMVVTARDCE</sequence>
<keyword evidence="1" id="KW-0732">Signal</keyword>
<evidence type="ECO:0008006" key="4">
    <source>
        <dbReference type="Google" id="ProtNLM"/>
    </source>
</evidence>
<feature type="signal peptide" evidence="1">
    <location>
        <begin position="1"/>
        <end position="24"/>
    </location>
</feature>
<evidence type="ECO:0000313" key="2">
    <source>
        <dbReference type="EMBL" id="GHD19670.1"/>
    </source>
</evidence>
<dbReference type="EMBL" id="BMVC01000035">
    <property type="protein sequence ID" value="GHD19670.1"/>
    <property type="molecule type" value="Genomic_DNA"/>
</dbReference>
<feature type="chain" id="PRO_5039066293" description="Secreted protein" evidence="1">
    <location>
        <begin position="25"/>
        <end position="160"/>
    </location>
</feature>
<dbReference type="AlphaFoldDB" id="A0A918X9I1"/>